<name>A0A3D9BDL2_9FLAO</name>
<dbReference type="Proteomes" id="UP000256512">
    <property type="component" value="Unassembled WGS sequence"/>
</dbReference>
<dbReference type="InterPro" id="IPR050445">
    <property type="entry name" value="Bact_polysacc_biosynth/exp"/>
</dbReference>
<evidence type="ECO:0000256" key="3">
    <source>
        <dbReference type="ARBA" id="ARBA00022679"/>
    </source>
</evidence>
<keyword evidence="9" id="KW-1133">Transmembrane helix</keyword>
<dbReference type="CDD" id="cd05387">
    <property type="entry name" value="BY-kinase"/>
    <property type="match status" value="1"/>
</dbReference>
<keyword evidence="5" id="KW-0418">Kinase</keyword>
<dbReference type="GO" id="GO:0005524">
    <property type="term" value="F:ATP binding"/>
    <property type="evidence" value="ECO:0007669"/>
    <property type="project" value="UniProtKB-KW"/>
</dbReference>
<sequence>MVDYNQIQDETQEESLNIREIIKPYIYRWYWFIIGAIVAVIVAWFFLRYSIPVYSTESTLLIKEVKKSTSGQPEMSVISELGGIGGMGTNSVDNEIEILKSKKLMLSVVRELALETNIYSKGKIKETELYKETSPFLVRVISEKKKAKYPKKEVLAKIKGNKIIIESESFKKEIHADFNRSVTMPFGVVMFQKNPNFKYSSKEKSSEEYKLQFMSGMDRARYYLSKLNVSLVQKEATVLKISITDPIPDKSVDILDKLAVNYNREAILDKNSEAQKTASFIDERINLISKELGNVESQKEDFKLRNNIADIQTEAELSLETAMSSRQKQLENESQLELVNSLLSSVNRQGTYQVLPLNVGLADGNITSNIAAYNQLVIDRNRLLENSTTSNPVVQDITSQINSTRSSVVQSLQKSRSALQISIGTIAGEQNRLSGRISKIPVQEKMFRSIERQQNIKEQLYLLLLQKREEAAISLAIAAPKARIVDDALTNPIPVSPKKMIIYLGALIIGLLIPFAIIYLLELFNNKVKTKQELEKLLDGGTVVGELPSLQKGDPEIVQLNDLSPLAEAFRIMITNINFMLPKNKKGNVIFVTSTVKGEGKTFTSVNLALTLATPRKKVIIIGSDIKNPQLQRYNESRRGLIGLSEFMYDDQMNPSEVIHPTSFNPYCDVIYSGAITPNPTELLSNGRYQELVESLKPIYDYIILDTAPMMLVTDSFLIADVADVTVYVTRSGHTEKELVGFINKQIKDKKIKNVGLVLNDVNKIHSGYGYGKYGYGYVADTNKSWWNKLFGK</sequence>
<dbReference type="InterPro" id="IPR032807">
    <property type="entry name" value="GNVR"/>
</dbReference>
<evidence type="ECO:0000259" key="11">
    <source>
        <dbReference type="Pfam" id="PF13807"/>
    </source>
</evidence>
<reference evidence="12 13" key="1">
    <citation type="journal article" date="2006" name="Int. J. Syst. Evol. Microbiol.">
        <title>Chryseobacterium piscium sp. nov., isolated from fish of the South Atlantic Ocean off South Africa.</title>
        <authorList>
            <person name="de Beer H."/>
            <person name="Hugo C.J."/>
            <person name="Jooste P.J."/>
            <person name="Vancanneyt M."/>
            <person name="Coenye T."/>
            <person name="Vandamme P."/>
        </authorList>
    </citation>
    <scope>NUCLEOTIDE SEQUENCE [LARGE SCALE GENOMIC DNA]</scope>
    <source>
        <strain evidence="12 13">CCUG 51923</strain>
    </source>
</reference>
<keyword evidence="9" id="KW-0472">Membrane</keyword>
<gene>
    <name evidence="12" type="ORF">DRF62_17250</name>
</gene>
<proteinExistence type="inferred from homology"/>
<dbReference type="Pfam" id="PF13614">
    <property type="entry name" value="AAA_31"/>
    <property type="match status" value="1"/>
</dbReference>
<keyword evidence="6" id="KW-0067">ATP-binding</keyword>
<evidence type="ECO:0000313" key="12">
    <source>
        <dbReference type="EMBL" id="REC51452.1"/>
    </source>
</evidence>
<keyword evidence="9" id="KW-0812">Transmembrane</keyword>
<dbReference type="EMBL" id="QNVS01000075">
    <property type="protein sequence ID" value="REC51452.1"/>
    <property type="molecule type" value="Genomic_DNA"/>
</dbReference>
<keyword evidence="7" id="KW-0829">Tyrosine-protein kinase</keyword>
<organism evidence="12 13">
    <name type="scientific">Chryseobacterium piscium</name>
    <dbReference type="NCBI Taxonomy" id="333702"/>
    <lineage>
        <taxon>Bacteria</taxon>
        <taxon>Pseudomonadati</taxon>
        <taxon>Bacteroidota</taxon>
        <taxon>Flavobacteriia</taxon>
        <taxon>Flavobacteriales</taxon>
        <taxon>Weeksellaceae</taxon>
        <taxon>Chryseobacterium group</taxon>
        <taxon>Chryseobacterium</taxon>
    </lineage>
</organism>
<evidence type="ECO:0000259" key="10">
    <source>
        <dbReference type="Pfam" id="PF13614"/>
    </source>
</evidence>
<evidence type="ECO:0000256" key="1">
    <source>
        <dbReference type="ARBA" id="ARBA00007316"/>
    </source>
</evidence>
<dbReference type="InterPro" id="IPR025669">
    <property type="entry name" value="AAA_dom"/>
</dbReference>
<feature type="domain" description="AAA" evidence="10">
    <location>
        <begin position="589"/>
        <end position="721"/>
    </location>
</feature>
<dbReference type="EC" id="2.7.10.2" evidence="2"/>
<protein>
    <recommendedName>
        <fullName evidence="2">non-specific protein-tyrosine kinase</fullName>
        <ecNumber evidence="2">2.7.10.2</ecNumber>
    </recommendedName>
</protein>
<dbReference type="PANTHER" id="PTHR32309">
    <property type="entry name" value="TYROSINE-PROTEIN KINASE"/>
    <property type="match status" value="1"/>
</dbReference>
<dbReference type="GO" id="GO:0004715">
    <property type="term" value="F:non-membrane spanning protein tyrosine kinase activity"/>
    <property type="evidence" value="ECO:0007669"/>
    <property type="project" value="UniProtKB-EC"/>
</dbReference>
<dbReference type="GO" id="GO:0005886">
    <property type="term" value="C:plasma membrane"/>
    <property type="evidence" value="ECO:0007669"/>
    <property type="project" value="TreeGrafter"/>
</dbReference>
<dbReference type="InterPro" id="IPR005702">
    <property type="entry name" value="Wzc-like_C"/>
</dbReference>
<keyword evidence="4" id="KW-0547">Nucleotide-binding</keyword>
<feature type="transmembrane region" description="Helical" evidence="9">
    <location>
        <begin position="29"/>
        <end position="47"/>
    </location>
</feature>
<keyword evidence="13" id="KW-1185">Reference proteome</keyword>
<comment type="caution">
    <text evidence="12">The sequence shown here is derived from an EMBL/GenBank/DDBJ whole genome shotgun (WGS) entry which is preliminary data.</text>
</comment>
<dbReference type="SUPFAM" id="SSF52540">
    <property type="entry name" value="P-loop containing nucleoside triphosphate hydrolases"/>
    <property type="match status" value="1"/>
</dbReference>
<evidence type="ECO:0000256" key="5">
    <source>
        <dbReference type="ARBA" id="ARBA00022777"/>
    </source>
</evidence>
<dbReference type="Gene3D" id="3.40.50.300">
    <property type="entry name" value="P-loop containing nucleotide triphosphate hydrolases"/>
    <property type="match status" value="1"/>
</dbReference>
<evidence type="ECO:0000256" key="6">
    <source>
        <dbReference type="ARBA" id="ARBA00022840"/>
    </source>
</evidence>
<evidence type="ECO:0000256" key="4">
    <source>
        <dbReference type="ARBA" id="ARBA00022741"/>
    </source>
</evidence>
<dbReference type="InterPro" id="IPR027417">
    <property type="entry name" value="P-loop_NTPase"/>
</dbReference>
<evidence type="ECO:0000256" key="9">
    <source>
        <dbReference type="SAM" id="Phobius"/>
    </source>
</evidence>
<comment type="similarity">
    <text evidence="1">Belongs to the CpsD/CapB family.</text>
</comment>
<evidence type="ECO:0000256" key="7">
    <source>
        <dbReference type="ARBA" id="ARBA00023137"/>
    </source>
</evidence>
<accession>A0A3D9BDL2</accession>
<comment type="catalytic activity">
    <reaction evidence="8">
        <text>L-tyrosyl-[protein] + ATP = O-phospho-L-tyrosyl-[protein] + ADP + H(+)</text>
        <dbReference type="Rhea" id="RHEA:10596"/>
        <dbReference type="Rhea" id="RHEA-COMP:10136"/>
        <dbReference type="Rhea" id="RHEA-COMP:20101"/>
        <dbReference type="ChEBI" id="CHEBI:15378"/>
        <dbReference type="ChEBI" id="CHEBI:30616"/>
        <dbReference type="ChEBI" id="CHEBI:46858"/>
        <dbReference type="ChEBI" id="CHEBI:61978"/>
        <dbReference type="ChEBI" id="CHEBI:456216"/>
        <dbReference type="EC" id="2.7.10.2"/>
    </reaction>
</comment>
<feature type="transmembrane region" description="Helical" evidence="9">
    <location>
        <begin position="500"/>
        <end position="521"/>
    </location>
</feature>
<keyword evidence="3" id="KW-0808">Transferase</keyword>
<dbReference type="Pfam" id="PF13807">
    <property type="entry name" value="GNVR"/>
    <property type="match status" value="1"/>
</dbReference>
<evidence type="ECO:0000256" key="2">
    <source>
        <dbReference type="ARBA" id="ARBA00011903"/>
    </source>
</evidence>
<evidence type="ECO:0000313" key="13">
    <source>
        <dbReference type="Proteomes" id="UP000256512"/>
    </source>
</evidence>
<dbReference type="PANTHER" id="PTHR32309:SF13">
    <property type="entry name" value="FERRIC ENTEROBACTIN TRANSPORT PROTEIN FEPE"/>
    <property type="match status" value="1"/>
</dbReference>
<feature type="domain" description="Tyrosine-protein kinase G-rich" evidence="11">
    <location>
        <begin position="449"/>
        <end position="520"/>
    </location>
</feature>
<evidence type="ECO:0000256" key="8">
    <source>
        <dbReference type="ARBA" id="ARBA00051245"/>
    </source>
</evidence>
<dbReference type="NCBIfam" id="TIGR01007">
    <property type="entry name" value="eps_fam"/>
    <property type="match status" value="1"/>
</dbReference>
<dbReference type="AlphaFoldDB" id="A0A3D9BDL2"/>